<dbReference type="Proteomes" id="UP000095143">
    <property type="component" value="Unassembled WGS sequence"/>
</dbReference>
<dbReference type="OrthoDB" id="5444681at2"/>
<keyword evidence="1" id="KW-0472">Membrane</keyword>
<dbReference type="Pfam" id="PF06097">
    <property type="entry name" value="DUF945"/>
    <property type="match status" value="1"/>
</dbReference>
<name>A0A1C2DLT4_9PSED</name>
<dbReference type="InterPro" id="IPR010352">
    <property type="entry name" value="DUF945"/>
</dbReference>
<keyword evidence="1" id="KW-0812">Transmembrane</keyword>
<accession>A0A1C2DLT4</accession>
<sequence>MKKSVNIAVGVIVVAGVLVTAGAWYTGKRLEGALNDAIQQGNQQLQAAFVGHEGKASVELLSLDRHFFTSTAHYKLNIQDPQFNEGKPVELLFVDNIEHGPLPWSRVKSLQLLPVMAASNVQIEKNAFSEKWFAMTNGQPPLTGHFSMGYDRAALGRVDLLPFEFTDQTGAFKFSGFTVNASGSGDGQKLEANGVLGSVDVTATSEEGPVHLTLKDFTFNTGGTKGKSGFYLGHTDAKIASATFQAAGQPAIHFKDFVNTSLLQEVEGNLNAQVTYDIGNVSFNGNDVGAMQMLWKFGNFDIASTQALMKIYQEKVQPQAQAAAAVGETYTPHLSPADQALVQAEVSKLLSAKPHIELEKLSLKTASGESQFSLSMDLANPSALDQPGAELLKQLLTQLDAKLVLSKPMIKDLAALRAKSAGLTDPAAIAQQAQGAADSVGGMAVMLQMGKVDGDNIVSSLHYANDVVDFNGVKMPAQQFAAMMMGKFVMFSGGQ</sequence>
<reference evidence="2 3" key="1">
    <citation type="submission" date="2016-08" db="EMBL/GenBank/DDBJ databases">
        <title>Whole genome sequence of Pseudomonas graminis strain UASWS1507, a potential biological control agent for agriculture.</title>
        <authorList>
            <person name="Crovadore J."/>
            <person name="Calmin G."/>
            <person name="Chablais R."/>
            <person name="Cochard B."/>
            <person name="Lefort F."/>
        </authorList>
    </citation>
    <scope>NUCLEOTIDE SEQUENCE [LARGE SCALE GENOMIC DNA]</scope>
    <source>
        <strain evidence="2 3">UASWS1507</strain>
    </source>
</reference>
<evidence type="ECO:0000256" key="1">
    <source>
        <dbReference type="SAM" id="Phobius"/>
    </source>
</evidence>
<dbReference type="RefSeq" id="WP_065990930.1">
    <property type="nucleotide sequence ID" value="NZ_MDEN01000066.1"/>
</dbReference>
<dbReference type="EMBL" id="MDEN01000066">
    <property type="protein sequence ID" value="OCX15717.1"/>
    <property type="molecule type" value="Genomic_DNA"/>
</dbReference>
<evidence type="ECO:0000313" key="2">
    <source>
        <dbReference type="EMBL" id="OCX15717.1"/>
    </source>
</evidence>
<protein>
    <submittedName>
        <fullName evidence="2">GTP-binding protein</fullName>
    </submittedName>
</protein>
<proteinExistence type="predicted"/>
<feature type="transmembrane region" description="Helical" evidence="1">
    <location>
        <begin position="7"/>
        <end position="25"/>
    </location>
</feature>
<gene>
    <name evidence="2" type="ORF">BBI10_18485</name>
</gene>
<dbReference type="AlphaFoldDB" id="A0A1C2DLT4"/>
<organism evidence="2 3">
    <name type="scientific">Pseudomonas graminis</name>
    <dbReference type="NCBI Taxonomy" id="158627"/>
    <lineage>
        <taxon>Bacteria</taxon>
        <taxon>Pseudomonadati</taxon>
        <taxon>Pseudomonadota</taxon>
        <taxon>Gammaproteobacteria</taxon>
        <taxon>Pseudomonadales</taxon>
        <taxon>Pseudomonadaceae</taxon>
        <taxon>Pseudomonas</taxon>
    </lineage>
</organism>
<keyword evidence="1" id="KW-1133">Transmembrane helix</keyword>
<evidence type="ECO:0000313" key="3">
    <source>
        <dbReference type="Proteomes" id="UP000095143"/>
    </source>
</evidence>
<comment type="caution">
    <text evidence="2">The sequence shown here is derived from an EMBL/GenBank/DDBJ whole genome shotgun (WGS) entry which is preliminary data.</text>
</comment>